<evidence type="ECO:0000259" key="2">
    <source>
        <dbReference type="PROSITE" id="PS50822"/>
    </source>
</evidence>
<keyword evidence="4" id="KW-1185">Reference proteome</keyword>
<comment type="caution">
    <text evidence="3">The sequence shown here is derived from an EMBL/GenBank/DDBJ whole genome shotgun (WGS) entry which is preliminary data.</text>
</comment>
<sequence length="153" mass="16541">ARASEAARHGGPCKVGNGAAGRLQESDQSGNVLAGTVVDTDICHPFEFDFYMCSHSGIQGTSKPAHYHVLFDQNGFTPDVLQLLTYRFCYSYCRATRSISIPPPAYYAHLAAFRGRILLGGDDSSSDSASNISGSELRLADVHANIKSTMFYV</sequence>
<name>A0AAE0CCG1_9CHLO</name>
<dbReference type="AlphaFoldDB" id="A0AAE0CCG1"/>
<dbReference type="Proteomes" id="UP001190700">
    <property type="component" value="Unassembled WGS sequence"/>
</dbReference>
<gene>
    <name evidence="3" type="ORF">CYMTET_39366</name>
</gene>
<evidence type="ECO:0000256" key="1">
    <source>
        <dbReference type="SAM" id="MobiDB-lite"/>
    </source>
</evidence>
<dbReference type="InterPro" id="IPR012337">
    <property type="entry name" value="RNaseH-like_sf"/>
</dbReference>
<feature type="non-terminal residue" evidence="3">
    <location>
        <position position="1"/>
    </location>
</feature>
<feature type="domain" description="Piwi" evidence="2">
    <location>
        <begin position="25"/>
        <end position="113"/>
    </location>
</feature>
<dbReference type="InterPro" id="IPR036397">
    <property type="entry name" value="RNaseH_sf"/>
</dbReference>
<dbReference type="SUPFAM" id="SSF53098">
    <property type="entry name" value="Ribonuclease H-like"/>
    <property type="match status" value="1"/>
</dbReference>
<proteinExistence type="predicted"/>
<dbReference type="PANTHER" id="PTHR22891">
    <property type="entry name" value="EUKARYOTIC TRANSLATION INITIATION FACTOR 2C"/>
    <property type="match status" value="1"/>
</dbReference>
<dbReference type="Gene3D" id="3.30.420.10">
    <property type="entry name" value="Ribonuclease H-like superfamily/Ribonuclease H"/>
    <property type="match status" value="1"/>
</dbReference>
<accession>A0AAE0CCG1</accession>
<dbReference type="Pfam" id="PF02171">
    <property type="entry name" value="Piwi"/>
    <property type="match status" value="1"/>
</dbReference>
<feature type="region of interest" description="Disordered" evidence="1">
    <location>
        <begin position="1"/>
        <end position="22"/>
    </location>
</feature>
<evidence type="ECO:0000313" key="3">
    <source>
        <dbReference type="EMBL" id="KAK3251292.1"/>
    </source>
</evidence>
<dbReference type="PROSITE" id="PS50822">
    <property type="entry name" value="PIWI"/>
    <property type="match status" value="1"/>
</dbReference>
<dbReference type="GO" id="GO:0003676">
    <property type="term" value="F:nucleic acid binding"/>
    <property type="evidence" value="ECO:0007669"/>
    <property type="project" value="InterPro"/>
</dbReference>
<dbReference type="InterPro" id="IPR003165">
    <property type="entry name" value="Piwi"/>
</dbReference>
<dbReference type="EMBL" id="LGRX02026115">
    <property type="protein sequence ID" value="KAK3251292.1"/>
    <property type="molecule type" value="Genomic_DNA"/>
</dbReference>
<reference evidence="3 4" key="1">
    <citation type="journal article" date="2015" name="Genome Biol. Evol.">
        <title>Comparative Genomics of a Bacterivorous Green Alga Reveals Evolutionary Causalities and Consequences of Phago-Mixotrophic Mode of Nutrition.</title>
        <authorList>
            <person name="Burns J.A."/>
            <person name="Paasch A."/>
            <person name="Narechania A."/>
            <person name="Kim E."/>
        </authorList>
    </citation>
    <scope>NUCLEOTIDE SEQUENCE [LARGE SCALE GENOMIC DNA]</scope>
    <source>
        <strain evidence="3 4">PLY_AMNH</strain>
    </source>
</reference>
<protein>
    <submittedName>
        <fullName evidence="3">Argonaute 5</fullName>
    </submittedName>
</protein>
<dbReference type="SMART" id="SM00950">
    <property type="entry name" value="Piwi"/>
    <property type="match status" value="1"/>
</dbReference>
<organism evidence="3 4">
    <name type="scientific">Cymbomonas tetramitiformis</name>
    <dbReference type="NCBI Taxonomy" id="36881"/>
    <lineage>
        <taxon>Eukaryota</taxon>
        <taxon>Viridiplantae</taxon>
        <taxon>Chlorophyta</taxon>
        <taxon>Pyramimonadophyceae</taxon>
        <taxon>Pyramimonadales</taxon>
        <taxon>Pyramimonadaceae</taxon>
        <taxon>Cymbomonas</taxon>
    </lineage>
</organism>
<evidence type="ECO:0000313" key="4">
    <source>
        <dbReference type="Proteomes" id="UP001190700"/>
    </source>
</evidence>